<dbReference type="RefSeq" id="WP_286266489.1">
    <property type="nucleotide sequence ID" value="NZ_AP028056.1"/>
</dbReference>
<reference evidence="2" key="1">
    <citation type="journal article" date="2024" name="Int. J. Syst. Evol. Microbiol.">
        <title>Brooklawnia propionicigenes sp. nov., a facultatively anaerobic, propionate-producing bacterium isolated from a methanogenic reactor treating waste from cattle farms.</title>
        <authorList>
            <person name="Akita Y."/>
            <person name="Ueki A."/>
            <person name="Tonouchi A."/>
            <person name="Sugawara Y."/>
            <person name="Honma S."/>
            <person name="Kaku N."/>
            <person name="Ueki K."/>
        </authorList>
    </citation>
    <scope>NUCLEOTIDE SEQUENCE</scope>
    <source>
        <strain evidence="2">SH051</strain>
    </source>
</reference>
<evidence type="ECO:0000313" key="3">
    <source>
        <dbReference type="Proteomes" id="UP001431656"/>
    </source>
</evidence>
<proteinExistence type="predicted"/>
<dbReference type="Proteomes" id="UP001431656">
    <property type="component" value="Chromosome"/>
</dbReference>
<dbReference type="KEGG" id="broo:brsh051_00790"/>
<keyword evidence="1" id="KW-1133">Transmembrane helix</keyword>
<keyword evidence="1" id="KW-0472">Membrane</keyword>
<gene>
    <name evidence="2" type="ORF">brsh051_00790</name>
</gene>
<accession>A0AAN0K5P4</accession>
<sequence length="149" mass="15887">MDGGEAGLSRVPPNAVLGVVAALVVVLAVVTALLTTQRERPELDPGTPEGTVQIFILAFVEGDDDQAVALLDPALGCSAPLRDVYRPSRVSLSVVSSKITGEEGVVVLDVTEYSGGLFDSWSHREDFYLIRADGSWLITGNPWPVYSCK</sequence>
<keyword evidence="1" id="KW-0812">Transmembrane</keyword>
<feature type="transmembrane region" description="Helical" evidence="1">
    <location>
        <begin position="15"/>
        <end position="34"/>
    </location>
</feature>
<keyword evidence="3" id="KW-1185">Reference proteome</keyword>
<organism evidence="2 3">
    <name type="scientific">Brooklawnia propionicigenes</name>
    <dbReference type="NCBI Taxonomy" id="3041175"/>
    <lineage>
        <taxon>Bacteria</taxon>
        <taxon>Bacillati</taxon>
        <taxon>Actinomycetota</taxon>
        <taxon>Actinomycetes</taxon>
        <taxon>Propionibacteriales</taxon>
        <taxon>Propionibacteriaceae</taxon>
        <taxon>Brooklawnia</taxon>
    </lineage>
</organism>
<dbReference type="AlphaFoldDB" id="A0AAN0K5P4"/>
<dbReference type="EMBL" id="AP028056">
    <property type="protein sequence ID" value="BEH00798.1"/>
    <property type="molecule type" value="Genomic_DNA"/>
</dbReference>
<protein>
    <submittedName>
        <fullName evidence="2">Uncharacterized protein</fullName>
    </submittedName>
</protein>
<name>A0AAN0K5P4_9ACTN</name>
<evidence type="ECO:0000313" key="2">
    <source>
        <dbReference type="EMBL" id="BEH00798.1"/>
    </source>
</evidence>
<evidence type="ECO:0000256" key="1">
    <source>
        <dbReference type="SAM" id="Phobius"/>
    </source>
</evidence>